<name>A0A545T7D9_9GAMM</name>
<proteinExistence type="predicted"/>
<dbReference type="InterPro" id="IPR001466">
    <property type="entry name" value="Beta-lactam-related"/>
</dbReference>
<evidence type="ECO:0000259" key="2">
    <source>
        <dbReference type="Pfam" id="PF00144"/>
    </source>
</evidence>
<dbReference type="SUPFAM" id="SSF56601">
    <property type="entry name" value="beta-lactamase/transpeptidase-like"/>
    <property type="match status" value="1"/>
</dbReference>
<accession>A0A545T7D9</accession>
<reference evidence="3 4" key="1">
    <citation type="submission" date="2019-06" db="EMBL/GenBank/DDBJ databases">
        <title>Draft genome of Aliikangiella marina GYP-15.</title>
        <authorList>
            <person name="Wang G."/>
        </authorList>
    </citation>
    <scope>NUCLEOTIDE SEQUENCE [LARGE SCALE GENOMIC DNA]</scope>
    <source>
        <strain evidence="3 4">GYP-15</strain>
    </source>
</reference>
<keyword evidence="1" id="KW-0812">Transmembrane</keyword>
<comment type="caution">
    <text evidence="3">The sequence shown here is derived from an EMBL/GenBank/DDBJ whole genome shotgun (WGS) entry which is preliminary data.</text>
</comment>
<protein>
    <submittedName>
        <fullName evidence="3">Beta-lactamase family protein</fullName>
    </submittedName>
</protein>
<feature type="transmembrane region" description="Helical" evidence="1">
    <location>
        <begin position="21"/>
        <end position="41"/>
    </location>
</feature>
<evidence type="ECO:0000256" key="1">
    <source>
        <dbReference type="SAM" id="Phobius"/>
    </source>
</evidence>
<keyword evidence="1" id="KW-1133">Transmembrane helix</keyword>
<dbReference type="Pfam" id="PF00144">
    <property type="entry name" value="Beta-lactamase"/>
    <property type="match status" value="1"/>
</dbReference>
<dbReference type="Gene3D" id="3.40.710.10">
    <property type="entry name" value="DD-peptidase/beta-lactamase superfamily"/>
    <property type="match status" value="1"/>
</dbReference>
<dbReference type="AlphaFoldDB" id="A0A545T7D9"/>
<keyword evidence="1" id="KW-0472">Membrane</keyword>
<sequence length="466" mass="51675">MDRYNPKTILNKHPNKLMTGIKYRLIIMFNVVVFLGASMAAEDRFSQVQLLAQNLVKNGDIKGIQAAFIKGGEITYQFSYEHSIANATPLDNDTKLRVASISKLVVALTVLMAVDEKRLKLDQDVSTYLQSSFRNPHFSDQKITLRHLLSHTSSIRDGTYYWAGPGDSITDFFDSNGKHFNGGEHFSSTHEPGAYFQYSNLAFGVIASILESVYQQRFDEIVTRKLLKPMGLSARFSACNILKETRNLGALYRKQDADGKWRPNASWREQVDGHHVQCFYGANKLSSDSGVAQIEQSFESLKAYLPGNNGTLFSPQGGLRASASDIAKILIMIDRNGRYGDRQILSKVAIAELFKVQWQFNEPLKNGNTGGETATKYESDGLMTQFGLSLHQIDGVDWGLSKASKKLFGHLGFAYGLLGQAWLDEAGNGMVLLVTGTADDPAKAPSISPLYQVEESLLSAWLESIE</sequence>
<evidence type="ECO:0000313" key="3">
    <source>
        <dbReference type="EMBL" id="TQV73139.1"/>
    </source>
</evidence>
<organism evidence="3 4">
    <name type="scientific">Aliikangiella marina</name>
    <dbReference type="NCBI Taxonomy" id="1712262"/>
    <lineage>
        <taxon>Bacteria</taxon>
        <taxon>Pseudomonadati</taxon>
        <taxon>Pseudomonadota</taxon>
        <taxon>Gammaproteobacteria</taxon>
        <taxon>Oceanospirillales</taxon>
        <taxon>Pleioneaceae</taxon>
        <taxon>Aliikangiella</taxon>
    </lineage>
</organism>
<dbReference type="Proteomes" id="UP000317839">
    <property type="component" value="Unassembled WGS sequence"/>
</dbReference>
<dbReference type="InterPro" id="IPR050789">
    <property type="entry name" value="Diverse_Enzym_Activities"/>
</dbReference>
<evidence type="ECO:0000313" key="4">
    <source>
        <dbReference type="Proteomes" id="UP000317839"/>
    </source>
</evidence>
<dbReference type="InterPro" id="IPR012338">
    <property type="entry name" value="Beta-lactam/transpept-like"/>
</dbReference>
<keyword evidence="4" id="KW-1185">Reference proteome</keyword>
<dbReference type="OrthoDB" id="5377431at2"/>
<dbReference type="PANTHER" id="PTHR43283">
    <property type="entry name" value="BETA-LACTAMASE-RELATED"/>
    <property type="match status" value="1"/>
</dbReference>
<dbReference type="EMBL" id="VIKR01000004">
    <property type="protein sequence ID" value="TQV73139.1"/>
    <property type="molecule type" value="Genomic_DNA"/>
</dbReference>
<gene>
    <name evidence="3" type="ORF">FLL45_16950</name>
</gene>
<feature type="domain" description="Beta-lactamase-related" evidence="2">
    <location>
        <begin position="51"/>
        <end position="439"/>
    </location>
</feature>